<dbReference type="Proteomes" id="UP000752696">
    <property type="component" value="Unassembled WGS sequence"/>
</dbReference>
<gene>
    <name evidence="1" type="ORF">MHI_LOCUS824666</name>
</gene>
<comment type="caution">
    <text evidence="1">The sequence shown here is derived from an EMBL/GenBank/DDBJ whole genome shotgun (WGS) entry which is preliminary data.</text>
</comment>
<dbReference type="EMBL" id="CAJDYZ010011002">
    <property type="protein sequence ID" value="CAD1478782.1"/>
    <property type="molecule type" value="Genomic_DNA"/>
</dbReference>
<dbReference type="AlphaFoldDB" id="A0A6V7HE17"/>
<protein>
    <submittedName>
        <fullName evidence="1">Uncharacterized protein</fullName>
    </submittedName>
</protein>
<keyword evidence="2" id="KW-1185">Reference proteome</keyword>
<dbReference type="OrthoDB" id="10578194at2759"/>
<evidence type="ECO:0000313" key="1">
    <source>
        <dbReference type="EMBL" id="CAD1478782.1"/>
    </source>
</evidence>
<sequence>MARVGQAHPEAAKCDQSWPHYRFHLAVLFRLFGPVHAWYRDRDAYLQWHTALVTTARMLFRCPSFQKNQSDVVKARGLCNRVLENIESSTFEQLFTSCTSLVCSRMKC</sequence>
<accession>A0A6V7HE17</accession>
<organism evidence="1 2">
    <name type="scientific">Heterotrigona itama</name>
    <dbReference type="NCBI Taxonomy" id="395501"/>
    <lineage>
        <taxon>Eukaryota</taxon>
        <taxon>Metazoa</taxon>
        <taxon>Ecdysozoa</taxon>
        <taxon>Arthropoda</taxon>
        <taxon>Hexapoda</taxon>
        <taxon>Insecta</taxon>
        <taxon>Pterygota</taxon>
        <taxon>Neoptera</taxon>
        <taxon>Endopterygota</taxon>
        <taxon>Hymenoptera</taxon>
        <taxon>Apocrita</taxon>
        <taxon>Aculeata</taxon>
        <taxon>Apoidea</taxon>
        <taxon>Anthophila</taxon>
        <taxon>Apidae</taxon>
        <taxon>Heterotrigona</taxon>
    </lineage>
</organism>
<proteinExistence type="predicted"/>
<reference evidence="1" key="1">
    <citation type="submission" date="2020-07" db="EMBL/GenBank/DDBJ databases">
        <authorList>
            <person name="Nazaruddin N."/>
        </authorList>
    </citation>
    <scope>NUCLEOTIDE SEQUENCE</scope>
</reference>
<name>A0A6V7HE17_9HYME</name>
<evidence type="ECO:0000313" key="2">
    <source>
        <dbReference type="Proteomes" id="UP000752696"/>
    </source>
</evidence>